<accession>A0A5R9IIX3</accession>
<proteinExistence type="predicted"/>
<evidence type="ECO:0000259" key="1">
    <source>
        <dbReference type="Pfam" id="PF14491"/>
    </source>
</evidence>
<keyword evidence="3" id="KW-1185">Reference proteome</keyword>
<dbReference type="InterPro" id="IPR029492">
    <property type="entry name" value="DUF4435"/>
</dbReference>
<organism evidence="2 3">
    <name type="scientific">Thalassotalea litorea</name>
    <dbReference type="NCBI Taxonomy" id="2020715"/>
    <lineage>
        <taxon>Bacteria</taxon>
        <taxon>Pseudomonadati</taxon>
        <taxon>Pseudomonadota</taxon>
        <taxon>Gammaproteobacteria</taxon>
        <taxon>Alteromonadales</taxon>
        <taxon>Colwelliaceae</taxon>
        <taxon>Thalassotalea</taxon>
    </lineage>
</organism>
<comment type="caution">
    <text evidence="2">The sequence shown here is derived from an EMBL/GenBank/DDBJ whole genome shotgun (WGS) entry which is preliminary data.</text>
</comment>
<dbReference type="Pfam" id="PF14491">
    <property type="entry name" value="DUF4435"/>
    <property type="match status" value="1"/>
</dbReference>
<sequence>MSSRPQFSIDEKLRQVRRRPSTKFVIVEGVDDVPAYSALFCSVLSPGSEHQWEVFQVKGKTNVINFLESYTGNNVRYIVDRDFDPIASQDERLVTLARYSLENYFLCDNIISYSLAVPLKGTASSIRDDLKFQEFLSAINNQVERMLKACFYYQRVIAPTITGNKPSWSDDSIHISNNGTSWLLCDTSISETIDKLIPSEVTSQEIDDFYSQHGIIDENAAYLIPGKMLSEPLRRFTKQFYRSKRSRGGTQFNTLDGFLGVIIANLSVSQSLRATIEPIIRFLKEAA</sequence>
<reference evidence="2 3" key="1">
    <citation type="submission" date="2019-05" db="EMBL/GenBank/DDBJ databases">
        <title>Genome sequences of Thalassotalea litorea 1K03283.</title>
        <authorList>
            <person name="Zhang D."/>
        </authorList>
    </citation>
    <scope>NUCLEOTIDE SEQUENCE [LARGE SCALE GENOMIC DNA]</scope>
    <source>
        <strain evidence="2 3">MCCC 1K03283</strain>
    </source>
</reference>
<feature type="domain" description="DUF4435" evidence="1">
    <location>
        <begin position="24"/>
        <end position="246"/>
    </location>
</feature>
<evidence type="ECO:0000313" key="3">
    <source>
        <dbReference type="Proteomes" id="UP000307790"/>
    </source>
</evidence>
<dbReference type="Proteomes" id="UP000307790">
    <property type="component" value="Unassembled WGS sequence"/>
</dbReference>
<dbReference type="RefSeq" id="WP_138321312.1">
    <property type="nucleotide sequence ID" value="NZ_VCBC01000018.1"/>
</dbReference>
<dbReference type="EMBL" id="VCBC01000018">
    <property type="protein sequence ID" value="TLU61227.1"/>
    <property type="molecule type" value="Genomic_DNA"/>
</dbReference>
<dbReference type="OrthoDB" id="6402890at2"/>
<name>A0A5R9IIX3_9GAMM</name>
<protein>
    <submittedName>
        <fullName evidence="2">DUF4435 domain-containing protein</fullName>
    </submittedName>
</protein>
<evidence type="ECO:0000313" key="2">
    <source>
        <dbReference type="EMBL" id="TLU61227.1"/>
    </source>
</evidence>
<gene>
    <name evidence="2" type="ORF">FE810_15510</name>
</gene>
<dbReference type="AlphaFoldDB" id="A0A5R9IIX3"/>